<comment type="subcellular location">
    <subcellularLocation>
        <location evidence="1">Vacuole</location>
    </subcellularLocation>
</comment>
<dbReference type="GO" id="GO:0016192">
    <property type="term" value="P:vesicle-mediated transport"/>
    <property type="evidence" value="ECO:0007669"/>
    <property type="project" value="UniProtKB-ARBA"/>
</dbReference>
<evidence type="ECO:0008006" key="9">
    <source>
        <dbReference type="Google" id="ProtNLM"/>
    </source>
</evidence>
<evidence type="ECO:0000256" key="4">
    <source>
        <dbReference type="ARBA" id="ARBA00054927"/>
    </source>
</evidence>
<dbReference type="PROSITE" id="PS50195">
    <property type="entry name" value="PX"/>
    <property type="match status" value="1"/>
</dbReference>
<dbReference type="GO" id="GO:0007034">
    <property type="term" value="P:vacuolar transport"/>
    <property type="evidence" value="ECO:0007669"/>
    <property type="project" value="UniProtKB-ARBA"/>
</dbReference>
<evidence type="ECO:0000256" key="3">
    <source>
        <dbReference type="ARBA" id="ARBA00023054"/>
    </source>
</evidence>
<dbReference type="FunCoup" id="S8ELT5">
    <property type="interactions" value="46"/>
</dbReference>
<dbReference type="STRING" id="743788.S8ELT5"/>
<organism evidence="7 8">
    <name type="scientific">Fomitopsis schrenkii</name>
    <name type="common">Brown rot fungus</name>
    <dbReference type="NCBI Taxonomy" id="2126942"/>
    <lineage>
        <taxon>Eukaryota</taxon>
        <taxon>Fungi</taxon>
        <taxon>Dikarya</taxon>
        <taxon>Basidiomycota</taxon>
        <taxon>Agaricomycotina</taxon>
        <taxon>Agaricomycetes</taxon>
        <taxon>Polyporales</taxon>
        <taxon>Fomitopsis</taxon>
    </lineage>
</organism>
<dbReference type="GO" id="GO:0097576">
    <property type="term" value="P:vacuole fusion"/>
    <property type="evidence" value="ECO:0007669"/>
    <property type="project" value="UniProtKB-ARBA"/>
</dbReference>
<dbReference type="SMART" id="SM00397">
    <property type="entry name" value="t_SNARE"/>
    <property type="match status" value="1"/>
</dbReference>
<reference evidence="7 8" key="1">
    <citation type="journal article" date="2012" name="Science">
        <title>The Paleozoic origin of enzymatic lignin decomposition reconstructed from 31 fungal genomes.</title>
        <authorList>
            <person name="Floudas D."/>
            <person name="Binder M."/>
            <person name="Riley R."/>
            <person name="Barry K."/>
            <person name="Blanchette R.A."/>
            <person name="Henrissat B."/>
            <person name="Martinez A.T."/>
            <person name="Otillar R."/>
            <person name="Spatafora J.W."/>
            <person name="Yadav J.S."/>
            <person name="Aerts A."/>
            <person name="Benoit I."/>
            <person name="Boyd A."/>
            <person name="Carlson A."/>
            <person name="Copeland A."/>
            <person name="Coutinho P.M."/>
            <person name="de Vries R.P."/>
            <person name="Ferreira P."/>
            <person name="Findley K."/>
            <person name="Foster B."/>
            <person name="Gaskell J."/>
            <person name="Glotzer D."/>
            <person name="Gorecki P."/>
            <person name="Heitman J."/>
            <person name="Hesse C."/>
            <person name="Hori C."/>
            <person name="Igarashi K."/>
            <person name="Jurgens J.A."/>
            <person name="Kallen N."/>
            <person name="Kersten P."/>
            <person name="Kohler A."/>
            <person name="Kuees U."/>
            <person name="Kumar T.K.A."/>
            <person name="Kuo A."/>
            <person name="LaButti K."/>
            <person name="Larrondo L.F."/>
            <person name="Lindquist E."/>
            <person name="Ling A."/>
            <person name="Lombard V."/>
            <person name="Lucas S."/>
            <person name="Lundell T."/>
            <person name="Martin R."/>
            <person name="McLaughlin D.J."/>
            <person name="Morgenstern I."/>
            <person name="Morin E."/>
            <person name="Murat C."/>
            <person name="Nagy L.G."/>
            <person name="Nolan M."/>
            <person name="Ohm R.A."/>
            <person name="Patyshakuliyeva A."/>
            <person name="Rokas A."/>
            <person name="Ruiz-Duenas F.J."/>
            <person name="Sabat G."/>
            <person name="Salamov A."/>
            <person name="Samejima M."/>
            <person name="Schmutz J."/>
            <person name="Slot J.C."/>
            <person name="St John F."/>
            <person name="Stenlid J."/>
            <person name="Sun H."/>
            <person name="Sun S."/>
            <person name="Syed K."/>
            <person name="Tsang A."/>
            <person name="Wiebenga A."/>
            <person name="Young D."/>
            <person name="Pisabarro A."/>
            <person name="Eastwood D.C."/>
            <person name="Martin F."/>
            <person name="Cullen D."/>
            <person name="Grigoriev I.V."/>
            <person name="Hibbett D.S."/>
        </authorList>
    </citation>
    <scope>NUCLEOTIDE SEQUENCE</scope>
    <source>
        <strain evidence="8">FP-58527</strain>
    </source>
</reference>
<gene>
    <name evidence="7" type="ORF">FOMPIDRAFT_1114121</name>
</gene>
<comment type="function">
    <text evidence="4">Essential for proper morphogenesis of the vacuole. May exist as structural reinforcement on the surface of the vacuolar membrane and be required for maintenance against rupture by osmotic pressure.</text>
</comment>
<dbReference type="OrthoDB" id="428895at2759"/>
<dbReference type="Gene3D" id="3.30.1520.10">
    <property type="entry name" value="Phox-like domain"/>
    <property type="match status" value="1"/>
</dbReference>
<dbReference type="Proteomes" id="UP000015241">
    <property type="component" value="Unassembled WGS sequence"/>
</dbReference>
<dbReference type="CDD" id="cd15858">
    <property type="entry name" value="SNARE_VAM7"/>
    <property type="match status" value="1"/>
</dbReference>
<name>S8ELT5_FOMSC</name>
<sequence length="368" mass="40773">MTAIQAIHVRGWEERLQPKSHVVYRIEIQASVRSWHMWRRYSEFVDLHTELAKSTGAPPPAELPPKRPFSVFRTQNPAQLEERRAGLELYLRAILSAKDDRWRDAFAFRDFLGVPVGRHGGGGGDGDASAQFTSSSWLDEHTDLQARVRDVRADINRRDTLADRGDVSASHQANVQAKKKLAGILTRVGVLDDGLRTLGLGGMSEGELQRRSDMVARLRDDCEKLAKMVTVARLTSRGLGSSAERNPAAPTDRAALLDMPSANSPTSPSSSGFNRPVRVFGAAVKPQETEETRPLDDHGLVQLQQTQMDQQDQQLSALSTILQRQKHLGLAIHGEISQQNELLDDLTNEVDRVGGKLTSAKRQMNRLG</sequence>
<evidence type="ECO:0000259" key="5">
    <source>
        <dbReference type="PROSITE" id="PS50192"/>
    </source>
</evidence>
<keyword evidence="3" id="KW-0175">Coiled coil</keyword>
<accession>S8ELT5</accession>
<feature type="domain" description="PX" evidence="6">
    <location>
        <begin position="2"/>
        <end position="118"/>
    </location>
</feature>
<proteinExistence type="predicted"/>
<dbReference type="InParanoid" id="S8ELT5"/>
<dbReference type="InterPro" id="IPR000727">
    <property type="entry name" value="T_SNARE_dom"/>
</dbReference>
<evidence type="ECO:0000313" key="7">
    <source>
        <dbReference type="EMBL" id="EPT04269.1"/>
    </source>
</evidence>
<evidence type="ECO:0000259" key="6">
    <source>
        <dbReference type="PROSITE" id="PS50195"/>
    </source>
</evidence>
<dbReference type="Gene3D" id="1.20.5.110">
    <property type="match status" value="1"/>
</dbReference>
<keyword evidence="8" id="KW-1185">Reference proteome</keyword>
<dbReference type="SMART" id="SM00312">
    <property type="entry name" value="PX"/>
    <property type="match status" value="1"/>
</dbReference>
<dbReference type="SUPFAM" id="SSF64268">
    <property type="entry name" value="PX domain"/>
    <property type="match status" value="1"/>
</dbReference>
<dbReference type="Pfam" id="PF00787">
    <property type="entry name" value="PX"/>
    <property type="match status" value="1"/>
</dbReference>
<dbReference type="InterPro" id="IPR036871">
    <property type="entry name" value="PX_dom_sf"/>
</dbReference>
<dbReference type="FunFam" id="1.20.5.110:FF:000058">
    <property type="entry name" value="VAM7p Vacuolar SNARE protein"/>
    <property type="match status" value="1"/>
</dbReference>
<dbReference type="InterPro" id="IPR001683">
    <property type="entry name" value="PX_dom"/>
</dbReference>
<dbReference type="HOGENOM" id="CLU_033748_0_0_1"/>
<dbReference type="AlphaFoldDB" id="S8ELT5"/>
<dbReference type="GO" id="GO:0035091">
    <property type="term" value="F:phosphatidylinositol binding"/>
    <property type="evidence" value="ECO:0007669"/>
    <property type="project" value="InterPro"/>
</dbReference>
<feature type="domain" description="T-SNARE coiled-coil homology" evidence="5">
    <location>
        <begin position="305"/>
        <end position="367"/>
    </location>
</feature>
<dbReference type="SUPFAM" id="SSF58038">
    <property type="entry name" value="SNARE fusion complex"/>
    <property type="match status" value="1"/>
</dbReference>
<keyword evidence="2" id="KW-0926">Vacuole</keyword>
<evidence type="ECO:0000313" key="8">
    <source>
        <dbReference type="Proteomes" id="UP000015241"/>
    </source>
</evidence>
<dbReference type="eggNOG" id="ENOG502RXJQ">
    <property type="taxonomic scope" value="Eukaryota"/>
</dbReference>
<dbReference type="CDD" id="cd06897">
    <property type="entry name" value="PX_SNARE"/>
    <property type="match status" value="1"/>
</dbReference>
<dbReference type="PROSITE" id="PS50192">
    <property type="entry name" value="T_SNARE"/>
    <property type="match status" value="1"/>
</dbReference>
<dbReference type="PANTHER" id="PTHR22775">
    <property type="entry name" value="SORTING NEXIN"/>
    <property type="match status" value="1"/>
</dbReference>
<evidence type="ECO:0000256" key="1">
    <source>
        <dbReference type="ARBA" id="ARBA00004116"/>
    </source>
</evidence>
<dbReference type="PANTHER" id="PTHR22775:SF3">
    <property type="entry name" value="SORTING NEXIN-13"/>
    <property type="match status" value="1"/>
</dbReference>
<evidence type="ECO:0000256" key="2">
    <source>
        <dbReference type="ARBA" id="ARBA00022554"/>
    </source>
</evidence>
<protein>
    <recommendedName>
        <fullName evidence="9">Phox-like protein</fullName>
    </recommendedName>
</protein>
<dbReference type="GO" id="GO:0000329">
    <property type="term" value="C:fungal-type vacuole membrane"/>
    <property type="evidence" value="ECO:0007669"/>
    <property type="project" value="UniProtKB-ARBA"/>
</dbReference>
<dbReference type="EMBL" id="KE504127">
    <property type="protein sequence ID" value="EPT04269.1"/>
    <property type="molecule type" value="Genomic_DNA"/>
</dbReference>